<dbReference type="InterPro" id="IPR032675">
    <property type="entry name" value="LRR_dom_sf"/>
</dbReference>
<dbReference type="AlphaFoldDB" id="A0A0L7LPZ7"/>
<keyword evidence="3" id="KW-1185">Reference proteome</keyword>
<accession>A0A0L7LPZ7</accession>
<comment type="caution">
    <text evidence="2">The sequence shown here is derived from an EMBL/GenBank/DDBJ whole genome shotgun (WGS) entry which is preliminary data.</text>
</comment>
<dbReference type="PRINTS" id="PR00019">
    <property type="entry name" value="LEURICHRPT"/>
</dbReference>
<dbReference type="InterPro" id="IPR001611">
    <property type="entry name" value="Leu-rich_rpt"/>
</dbReference>
<dbReference type="STRING" id="104452.A0A0L7LPZ7"/>
<dbReference type="PANTHER" id="PTHR24114:SF2">
    <property type="entry name" value="F-BOX DOMAIN-CONTAINING PROTEIN-RELATED"/>
    <property type="match status" value="1"/>
</dbReference>
<dbReference type="SUPFAM" id="SSF52047">
    <property type="entry name" value="RNI-like"/>
    <property type="match status" value="1"/>
</dbReference>
<dbReference type="PANTHER" id="PTHR24114">
    <property type="entry name" value="LEUCINE RICH REPEAT FAMILY PROTEIN"/>
    <property type="match status" value="1"/>
</dbReference>
<feature type="compositionally biased region" description="Pro residues" evidence="1">
    <location>
        <begin position="294"/>
        <end position="312"/>
    </location>
</feature>
<dbReference type="Proteomes" id="UP000037510">
    <property type="component" value="Unassembled WGS sequence"/>
</dbReference>
<evidence type="ECO:0000313" key="3">
    <source>
        <dbReference type="Proteomes" id="UP000037510"/>
    </source>
</evidence>
<proteinExistence type="predicted"/>
<feature type="region of interest" description="Disordered" evidence="1">
    <location>
        <begin position="290"/>
        <end position="322"/>
    </location>
</feature>
<reference evidence="2 3" key="1">
    <citation type="journal article" date="2015" name="Genome Biol. Evol.">
        <title>The genome of winter moth (Operophtera brumata) provides a genomic perspective on sexual dimorphism and phenology.</title>
        <authorList>
            <person name="Derks M.F."/>
            <person name="Smit S."/>
            <person name="Salis L."/>
            <person name="Schijlen E."/>
            <person name="Bossers A."/>
            <person name="Mateman C."/>
            <person name="Pijl A.S."/>
            <person name="de Ridder D."/>
            <person name="Groenen M.A."/>
            <person name="Visser M.E."/>
            <person name="Megens H.J."/>
        </authorList>
    </citation>
    <scope>NUCLEOTIDE SEQUENCE [LARGE SCALE GENOMIC DNA]</scope>
    <source>
        <strain evidence="2">WM2013NL</strain>
        <tissue evidence="2">Head and thorax</tissue>
    </source>
</reference>
<dbReference type="Gene3D" id="3.80.10.10">
    <property type="entry name" value="Ribonuclease Inhibitor"/>
    <property type="match status" value="1"/>
</dbReference>
<gene>
    <name evidence="2" type="ORF">OBRU01_02358</name>
</gene>
<dbReference type="EMBL" id="JTDY01000350">
    <property type="protein sequence ID" value="KOB77588.1"/>
    <property type="molecule type" value="Genomic_DNA"/>
</dbReference>
<organism evidence="2 3">
    <name type="scientific">Operophtera brumata</name>
    <name type="common">Winter moth</name>
    <name type="synonym">Phalaena brumata</name>
    <dbReference type="NCBI Taxonomy" id="104452"/>
    <lineage>
        <taxon>Eukaryota</taxon>
        <taxon>Metazoa</taxon>
        <taxon>Ecdysozoa</taxon>
        <taxon>Arthropoda</taxon>
        <taxon>Hexapoda</taxon>
        <taxon>Insecta</taxon>
        <taxon>Pterygota</taxon>
        <taxon>Neoptera</taxon>
        <taxon>Endopterygota</taxon>
        <taxon>Lepidoptera</taxon>
        <taxon>Glossata</taxon>
        <taxon>Ditrysia</taxon>
        <taxon>Geometroidea</taxon>
        <taxon>Geometridae</taxon>
        <taxon>Larentiinae</taxon>
        <taxon>Operophtera</taxon>
    </lineage>
</organism>
<dbReference type="InterPro" id="IPR052394">
    <property type="entry name" value="LRR-containing"/>
</dbReference>
<dbReference type="Pfam" id="PF13516">
    <property type="entry name" value="LRR_6"/>
    <property type="match status" value="2"/>
</dbReference>
<evidence type="ECO:0000313" key="2">
    <source>
        <dbReference type="EMBL" id="KOB77588.1"/>
    </source>
</evidence>
<evidence type="ECO:0000256" key="1">
    <source>
        <dbReference type="SAM" id="MobiDB-lite"/>
    </source>
</evidence>
<name>A0A0L7LPZ7_OPEBR</name>
<protein>
    <submittedName>
        <fullName evidence="2">Uncharacterized protein</fullName>
    </submittedName>
</protein>
<sequence length="322" mass="36134">MIFNGLPAKRVNLSKNNLGRVAALAIAEAFEFKDNITHLDLSWNNLYHAPSTKRLLEQMSQSRVLKEVNLAWNALEGENLAMAIRNLLKIPTLTILDLSSNRLAGEAIETIAANLSLAKNLNTLDLSYNPLSPNDVITILQKMLLPRVKLQNLLMANVFVRKQFMVILNRVKNMKSRKDFVVFFGGVLGNWTITGADAREVVLRRADYLCSLSKRNKVDIGLYLLALAKEFPKPIIPVMDLVDRCAYDNIPIDADLIAELAEACPGPKSAKTKLINMDDVCEFVKRLWPERKLPPTPPPEPEPEPIPEPQAEPEPKKGKRKK</sequence>